<dbReference type="Gene3D" id="1.10.10.60">
    <property type="entry name" value="Homeodomain-like"/>
    <property type="match status" value="1"/>
</dbReference>
<dbReference type="PANTHER" id="PTHR30055:SF148">
    <property type="entry name" value="TETR-FAMILY TRANSCRIPTIONAL REGULATOR"/>
    <property type="match status" value="1"/>
</dbReference>
<dbReference type="RefSeq" id="WP_155189160.1">
    <property type="nucleotide sequence ID" value="NZ_BAAAEA010000001.1"/>
</dbReference>
<dbReference type="InterPro" id="IPR050109">
    <property type="entry name" value="HTH-type_TetR-like_transc_reg"/>
</dbReference>
<dbReference type="PROSITE" id="PS50977">
    <property type="entry name" value="HTH_TETR_2"/>
    <property type="match status" value="1"/>
</dbReference>
<dbReference type="Pfam" id="PF16859">
    <property type="entry name" value="TetR_C_11"/>
    <property type="match status" value="1"/>
</dbReference>
<dbReference type="SUPFAM" id="SSF46689">
    <property type="entry name" value="Homeodomain-like"/>
    <property type="match status" value="1"/>
</dbReference>
<keyword evidence="2 4" id="KW-0238">DNA-binding</keyword>
<dbReference type="InterPro" id="IPR011075">
    <property type="entry name" value="TetR_C"/>
</dbReference>
<organism evidence="6 7">
    <name type="scientific">Roseibium denhamense</name>
    <dbReference type="NCBI Taxonomy" id="76305"/>
    <lineage>
        <taxon>Bacteria</taxon>
        <taxon>Pseudomonadati</taxon>
        <taxon>Pseudomonadota</taxon>
        <taxon>Alphaproteobacteria</taxon>
        <taxon>Hyphomicrobiales</taxon>
        <taxon>Stappiaceae</taxon>
        <taxon>Roseibium</taxon>
    </lineage>
</organism>
<evidence type="ECO:0000256" key="2">
    <source>
        <dbReference type="ARBA" id="ARBA00023125"/>
    </source>
</evidence>
<evidence type="ECO:0000313" key="6">
    <source>
        <dbReference type="EMBL" id="SMP04352.1"/>
    </source>
</evidence>
<dbReference type="Proteomes" id="UP001157914">
    <property type="component" value="Unassembled WGS sequence"/>
</dbReference>
<dbReference type="EMBL" id="FXTT01000001">
    <property type="protein sequence ID" value="SMP04352.1"/>
    <property type="molecule type" value="Genomic_DNA"/>
</dbReference>
<evidence type="ECO:0000313" key="7">
    <source>
        <dbReference type="Proteomes" id="UP001157914"/>
    </source>
</evidence>
<name>A0ABY1N9W2_9HYPH</name>
<feature type="DNA-binding region" description="H-T-H motif" evidence="4">
    <location>
        <begin position="16"/>
        <end position="35"/>
    </location>
</feature>
<evidence type="ECO:0000256" key="3">
    <source>
        <dbReference type="ARBA" id="ARBA00023163"/>
    </source>
</evidence>
<keyword evidence="3" id="KW-0804">Transcription</keyword>
<dbReference type="SUPFAM" id="SSF48498">
    <property type="entry name" value="Tetracyclin repressor-like, C-terminal domain"/>
    <property type="match status" value="1"/>
</dbReference>
<protein>
    <submittedName>
        <fullName evidence="6">Transcriptional regulator, TetR family</fullName>
    </submittedName>
</protein>
<dbReference type="InterPro" id="IPR001647">
    <property type="entry name" value="HTH_TetR"/>
</dbReference>
<evidence type="ECO:0000259" key="5">
    <source>
        <dbReference type="PROSITE" id="PS50977"/>
    </source>
</evidence>
<dbReference type="Pfam" id="PF00440">
    <property type="entry name" value="TetR_N"/>
    <property type="match status" value="1"/>
</dbReference>
<keyword evidence="1" id="KW-0805">Transcription regulation</keyword>
<comment type="caution">
    <text evidence="6">The sequence shown here is derived from an EMBL/GenBank/DDBJ whole genome shotgun (WGS) entry which is preliminary data.</text>
</comment>
<keyword evidence="7" id="KW-1185">Reference proteome</keyword>
<proteinExistence type="predicted"/>
<dbReference type="Gene3D" id="1.10.357.10">
    <property type="entry name" value="Tetracycline Repressor, domain 2"/>
    <property type="match status" value="1"/>
</dbReference>
<dbReference type="InterPro" id="IPR009057">
    <property type="entry name" value="Homeodomain-like_sf"/>
</dbReference>
<feature type="domain" description="HTH tetR-type" evidence="5">
    <location>
        <begin position="1"/>
        <end position="53"/>
    </location>
</feature>
<sequence>MAALNSLAAEGYEKATISAVAAQASTSKQAVYRRFADKPGLIAAAVETAFARLDPPPPQRGSVAEDLRQSLTSLVVAMQETPLGEALRALLPFRSHPVLGRVLDMAEADRRLHLRQIFIATPFETDMEVRIDLLLGLIYYRLLMRGAVIDANSIERAIYLVLGLVPPRAPSA</sequence>
<dbReference type="InterPro" id="IPR036271">
    <property type="entry name" value="Tet_transcr_reg_TetR-rel_C_sf"/>
</dbReference>
<evidence type="ECO:0000256" key="4">
    <source>
        <dbReference type="PROSITE-ProRule" id="PRU00335"/>
    </source>
</evidence>
<gene>
    <name evidence="6" type="ORF">SAMN06265374_0611</name>
</gene>
<evidence type="ECO:0000256" key="1">
    <source>
        <dbReference type="ARBA" id="ARBA00023015"/>
    </source>
</evidence>
<dbReference type="PANTHER" id="PTHR30055">
    <property type="entry name" value="HTH-TYPE TRANSCRIPTIONAL REGULATOR RUTR"/>
    <property type="match status" value="1"/>
</dbReference>
<reference evidence="6 7" key="1">
    <citation type="submission" date="2017-05" db="EMBL/GenBank/DDBJ databases">
        <authorList>
            <person name="Varghese N."/>
            <person name="Submissions S."/>
        </authorList>
    </citation>
    <scope>NUCLEOTIDE SEQUENCE [LARGE SCALE GENOMIC DNA]</scope>
    <source>
        <strain evidence="6 7">DSM 15949</strain>
    </source>
</reference>
<accession>A0ABY1N9W2</accession>